<comment type="caution">
    <text evidence="1">The sequence shown here is derived from an EMBL/GenBank/DDBJ whole genome shotgun (WGS) entry which is preliminary data.</text>
</comment>
<dbReference type="Proteomes" id="UP001054902">
    <property type="component" value="Unassembled WGS sequence"/>
</dbReference>
<proteinExistence type="predicted"/>
<name>A0AAD3GYH9_9STRA</name>
<protein>
    <submittedName>
        <fullName evidence="1">Uncharacterized protein</fullName>
    </submittedName>
</protein>
<keyword evidence="2" id="KW-1185">Reference proteome</keyword>
<sequence>MDISTFQSNLDFIKSLHFNEEWKDENCRDTILAALEEANKKIENAFGESIQRLFAHKPTAEAVEKVVKKFPSTLSYEDVNGLIPIQKAAFGHGGFKYVPIMAKKGTENKVGGEDARGGLLLIDPSDRDEWNTLQMLSNYGAENDSEEDAIHMLKELRKAGLLLKKDIEEQQLLKISGLNRSKKRFEYFASWDPEALINTRVGNKPLAHSISSTRLPVFLESSFKYHPHIGGLLFIKDDDGNIAIDSMCNRFGEKKTMGILYDLLTPKSDYPILHHVFTKAPQHKDLFMEYFPWATQLRDHHGRSFQQAVLAAGPDIMNANNFLFPMLTDDQIRERDPVTTLYPFAAMAVGENADLKKSFYLLRRHPSVLERRSRSSSTRTNIVTWKKRKRRELV</sequence>
<reference evidence="1 2" key="1">
    <citation type="journal article" date="2021" name="Sci. Rep.">
        <title>The genome of the diatom Chaetoceros tenuissimus carries an ancient integrated fragment of an extant virus.</title>
        <authorList>
            <person name="Hongo Y."/>
            <person name="Kimura K."/>
            <person name="Takaki Y."/>
            <person name="Yoshida Y."/>
            <person name="Baba S."/>
            <person name="Kobayashi G."/>
            <person name="Nagasaki K."/>
            <person name="Hano T."/>
            <person name="Tomaru Y."/>
        </authorList>
    </citation>
    <scope>NUCLEOTIDE SEQUENCE [LARGE SCALE GENOMIC DNA]</scope>
    <source>
        <strain evidence="1 2">NIES-3715</strain>
    </source>
</reference>
<accession>A0AAD3GYH9</accession>
<dbReference type="EMBL" id="BLLK01000019">
    <property type="protein sequence ID" value="GFH44072.1"/>
    <property type="molecule type" value="Genomic_DNA"/>
</dbReference>
<evidence type="ECO:0000313" key="2">
    <source>
        <dbReference type="Proteomes" id="UP001054902"/>
    </source>
</evidence>
<gene>
    <name evidence="1" type="ORF">CTEN210_00546</name>
</gene>
<dbReference type="AlphaFoldDB" id="A0AAD3GYH9"/>
<organism evidence="1 2">
    <name type="scientific">Chaetoceros tenuissimus</name>
    <dbReference type="NCBI Taxonomy" id="426638"/>
    <lineage>
        <taxon>Eukaryota</taxon>
        <taxon>Sar</taxon>
        <taxon>Stramenopiles</taxon>
        <taxon>Ochrophyta</taxon>
        <taxon>Bacillariophyta</taxon>
        <taxon>Coscinodiscophyceae</taxon>
        <taxon>Chaetocerotophycidae</taxon>
        <taxon>Chaetocerotales</taxon>
        <taxon>Chaetocerotaceae</taxon>
        <taxon>Chaetoceros</taxon>
    </lineage>
</organism>
<evidence type="ECO:0000313" key="1">
    <source>
        <dbReference type="EMBL" id="GFH44072.1"/>
    </source>
</evidence>